<comment type="similarity">
    <text evidence="3">Belongs to the ribose 5-phosphate isomerase family.</text>
</comment>
<dbReference type="NCBIfam" id="TIGR00021">
    <property type="entry name" value="rpiA"/>
    <property type="match status" value="1"/>
</dbReference>
<evidence type="ECO:0000256" key="4">
    <source>
        <dbReference type="ARBA" id="ARBA00011959"/>
    </source>
</evidence>
<dbReference type="NCBIfam" id="NF001924">
    <property type="entry name" value="PRK00702.1"/>
    <property type="match status" value="1"/>
</dbReference>
<dbReference type="EC" id="5.3.1.6" evidence="4"/>
<organism evidence="6 7">
    <name type="scientific">Coccomyxa viridis</name>
    <dbReference type="NCBI Taxonomy" id="1274662"/>
    <lineage>
        <taxon>Eukaryota</taxon>
        <taxon>Viridiplantae</taxon>
        <taxon>Chlorophyta</taxon>
        <taxon>core chlorophytes</taxon>
        <taxon>Trebouxiophyceae</taxon>
        <taxon>Trebouxiophyceae incertae sedis</taxon>
        <taxon>Coccomyxaceae</taxon>
        <taxon>Coccomyxa</taxon>
    </lineage>
</organism>
<dbReference type="Gene3D" id="3.30.70.260">
    <property type="match status" value="1"/>
</dbReference>
<proteinExistence type="inferred from homology"/>
<dbReference type="SUPFAM" id="SSF75445">
    <property type="entry name" value="D-ribose-5-phosphate isomerase (RpiA), lid domain"/>
    <property type="match status" value="1"/>
</dbReference>
<name>A0ABP1FSB0_9CHLO</name>
<reference evidence="6 7" key="1">
    <citation type="submission" date="2024-06" db="EMBL/GenBank/DDBJ databases">
        <authorList>
            <person name="Kraege A."/>
            <person name="Thomma B."/>
        </authorList>
    </citation>
    <scope>NUCLEOTIDE SEQUENCE [LARGE SCALE GENOMIC DNA]</scope>
</reference>
<dbReference type="CDD" id="cd01398">
    <property type="entry name" value="RPI_A"/>
    <property type="match status" value="1"/>
</dbReference>
<evidence type="ECO:0000256" key="2">
    <source>
        <dbReference type="ARBA" id="ARBA00004988"/>
    </source>
</evidence>
<dbReference type="PANTHER" id="PTHR43748">
    <property type="entry name" value="RIBOSE-5-PHOSPHATE ISOMERASE 3, CHLOROPLASTIC-RELATED"/>
    <property type="match status" value="1"/>
</dbReference>
<dbReference type="InterPro" id="IPR050262">
    <property type="entry name" value="Ribose-5P_isomerase"/>
</dbReference>
<dbReference type="InterPro" id="IPR020672">
    <property type="entry name" value="Ribose5P_isomerase_typA_subgr"/>
</dbReference>
<evidence type="ECO:0000256" key="5">
    <source>
        <dbReference type="ARBA" id="ARBA00023235"/>
    </source>
</evidence>
<dbReference type="SUPFAM" id="SSF100950">
    <property type="entry name" value="NagB/RpiA/CoA transferase-like"/>
    <property type="match status" value="1"/>
</dbReference>
<accession>A0ABP1FSB0</accession>
<protein>
    <recommendedName>
        <fullName evidence="4">ribose-5-phosphate isomerase</fullName>
        <ecNumber evidence="4">5.3.1.6</ecNumber>
    </recommendedName>
</protein>
<dbReference type="PANTHER" id="PTHR43748:SF3">
    <property type="entry name" value="RIBOSE-5-PHOSPHATE ISOMERASE 3, CHLOROPLASTIC-RELATED"/>
    <property type="match status" value="1"/>
</dbReference>
<dbReference type="InterPro" id="IPR004788">
    <property type="entry name" value="Ribose5P_isomerase_type_A"/>
</dbReference>
<evidence type="ECO:0000313" key="7">
    <source>
        <dbReference type="Proteomes" id="UP001497392"/>
    </source>
</evidence>
<dbReference type="Proteomes" id="UP001497392">
    <property type="component" value="Unassembled WGS sequence"/>
</dbReference>
<dbReference type="Gene3D" id="3.40.50.1360">
    <property type="match status" value="1"/>
</dbReference>
<dbReference type="EMBL" id="CAXHTA020000007">
    <property type="protein sequence ID" value="CAL5222818.1"/>
    <property type="molecule type" value="Genomic_DNA"/>
</dbReference>
<evidence type="ECO:0000256" key="3">
    <source>
        <dbReference type="ARBA" id="ARBA00008088"/>
    </source>
</evidence>
<dbReference type="HAMAP" id="MF_00170">
    <property type="entry name" value="Rib_5P_isom_A"/>
    <property type="match status" value="1"/>
</dbReference>
<dbReference type="InterPro" id="IPR037171">
    <property type="entry name" value="NagB/RpiA_transferase-like"/>
</dbReference>
<comment type="catalytic activity">
    <reaction evidence="1">
        <text>aldehydo-D-ribose 5-phosphate = D-ribulose 5-phosphate</text>
        <dbReference type="Rhea" id="RHEA:14657"/>
        <dbReference type="ChEBI" id="CHEBI:58121"/>
        <dbReference type="ChEBI" id="CHEBI:58273"/>
        <dbReference type="EC" id="5.3.1.6"/>
    </reaction>
</comment>
<keyword evidence="5" id="KW-0413">Isomerase</keyword>
<evidence type="ECO:0000313" key="6">
    <source>
        <dbReference type="EMBL" id="CAL5222818.1"/>
    </source>
</evidence>
<keyword evidence="7" id="KW-1185">Reference proteome</keyword>
<sequence>MASQDELKRQAGWKAAEYVESGMKLGLGTGSTAAFAVERIGQLLKEGTLKDIVGVPTSIRTYEQAQGLGIPLATLDEVSDLDLAIDGADEVDPDLNVVKGRGGALLREKMVELASKKFVCIVDESKLVEGLGGSKDAMPVEIVQFCWKYNLERLQSLPELAGCEAKLRMAGDKPYVTDNSNYIVDLYFQTPIKDAKAAAAAMSELTGVVDHGLFLDMVDVVIIAAADGVQVKEKSK</sequence>
<gene>
    <name evidence="6" type="primary">g5238</name>
    <name evidence="6" type="ORF">VP750_LOCUS4477</name>
</gene>
<dbReference type="Pfam" id="PF06026">
    <property type="entry name" value="Rib_5-P_isom_A"/>
    <property type="match status" value="1"/>
</dbReference>
<comment type="pathway">
    <text evidence="2">Carbohydrate degradation; pentose phosphate pathway; D-ribose 5-phosphate from D-ribulose 5-phosphate (non-oxidative stage): step 1/1.</text>
</comment>
<evidence type="ECO:0000256" key="1">
    <source>
        <dbReference type="ARBA" id="ARBA00001713"/>
    </source>
</evidence>
<comment type="caution">
    <text evidence="6">The sequence shown here is derived from an EMBL/GenBank/DDBJ whole genome shotgun (WGS) entry which is preliminary data.</text>
</comment>